<dbReference type="OrthoDB" id="1874341at2759"/>
<feature type="region of interest" description="Disordered" evidence="2">
    <location>
        <begin position="770"/>
        <end position="792"/>
    </location>
</feature>
<gene>
    <name evidence="3" type="ORF">BDV98DRAFT_533331</name>
</gene>
<dbReference type="STRING" id="1884261.A0A5C3QCQ4"/>
<dbReference type="Pfam" id="PF09797">
    <property type="entry name" value="NatB_MDM20"/>
    <property type="match status" value="1"/>
</dbReference>
<dbReference type="PANTHER" id="PTHR22767">
    <property type="entry name" value="N-TERMINAL ACETYLTRANSFERASE-RELATED"/>
    <property type="match status" value="1"/>
</dbReference>
<dbReference type="InterPro" id="IPR019183">
    <property type="entry name" value="NAA25_NatB_aux_su"/>
</dbReference>
<accession>A0A5C3QCQ4</accession>
<keyword evidence="4" id="KW-1185">Reference proteome</keyword>
<evidence type="ECO:0000256" key="2">
    <source>
        <dbReference type="SAM" id="MobiDB-lite"/>
    </source>
</evidence>
<evidence type="ECO:0000313" key="4">
    <source>
        <dbReference type="Proteomes" id="UP000305067"/>
    </source>
</evidence>
<proteinExistence type="inferred from homology"/>
<organism evidence="3 4">
    <name type="scientific">Pterulicium gracile</name>
    <dbReference type="NCBI Taxonomy" id="1884261"/>
    <lineage>
        <taxon>Eukaryota</taxon>
        <taxon>Fungi</taxon>
        <taxon>Dikarya</taxon>
        <taxon>Basidiomycota</taxon>
        <taxon>Agaricomycotina</taxon>
        <taxon>Agaricomycetes</taxon>
        <taxon>Agaricomycetidae</taxon>
        <taxon>Agaricales</taxon>
        <taxon>Pleurotineae</taxon>
        <taxon>Pterulaceae</taxon>
        <taxon>Pterulicium</taxon>
    </lineage>
</organism>
<dbReference type="Gene3D" id="1.25.40.1040">
    <property type="match status" value="1"/>
</dbReference>
<evidence type="ECO:0000256" key="1">
    <source>
        <dbReference type="ARBA" id="ARBA00006298"/>
    </source>
</evidence>
<protein>
    <submittedName>
        <fullName evidence="3">Actin cytoskeleton organization protein</fullName>
    </submittedName>
</protein>
<dbReference type="InterPro" id="IPR011990">
    <property type="entry name" value="TPR-like_helical_dom_sf"/>
</dbReference>
<feature type="region of interest" description="Disordered" evidence="2">
    <location>
        <begin position="696"/>
        <end position="717"/>
    </location>
</feature>
<dbReference type="GO" id="GO:0031416">
    <property type="term" value="C:NatB complex"/>
    <property type="evidence" value="ECO:0007669"/>
    <property type="project" value="TreeGrafter"/>
</dbReference>
<dbReference type="PANTHER" id="PTHR22767:SF3">
    <property type="entry name" value="N-ALPHA-ACETYLTRANSFERASE 25, NATB AUXILIARY SUBUNIT"/>
    <property type="match status" value="1"/>
</dbReference>
<dbReference type="EMBL" id="ML178836">
    <property type="protein sequence ID" value="TFK98957.1"/>
    <property type="molecule type" value="Genomic_DNA"/>
</dbReference>
<sequence>MSTAIERQIKPIYDALDTNSPKSAIVSCNKLLKKYPKSELIKALKALALLRLGKIEDCLVVCDDVLVQKPTDDAVLTALSLVLRGLGRNQELMAMFEEAYKGQPQNEELGQQTFFSNTRAQHWKNAQMTANKLFKQFQNPKYLYWSITSTLMQARDSTTPPEMKTMLYKLAARLISTAPSPSTDSADKFHLHLTILREVDLDEACKHLETPTAQLIYNNNLAVDELRRDIWAKKGMLKEEGDLARTRISENHDRNWLEFKSLLDAAFAPLAGDAEPSEEARSQCTENVEDIREFLENIKREDGRRDRSASLALVDLAHRERKHGLSKNADRLLDLLQDYVKQMGGKATCFEDITRFLDFEGADLERWTAFLQERANVVVSQETPTELMKYINVQKLLRYNLSAITVDSEVDAANALLAQYLAALKLADDLKEGELHPADDLAILAASAFVSAWSLQEGEEKEGNGGLVYLYRAAMVLEYALTRSKHAYSMRLMVIQIHRLLAAPTPALEHYRALRVKQIQNDTLSHMVLSRASAFSLSGSGDLTFLSECIEANQIYVSNTQDTADYTGRAFLLEKYSQIPGFVDFEDQLECSLHREILKVEHTRMRYCHEIISEDVVDLELIELKAGFDRYQHDNRDFDIIPNYQPKGQPSYYKQTRLFSIDQERNWLRTMMDMYVNALTHASNLDDTVEEKLLIGDRQRPNANTTDRPSLRNWPSEPLAELTPAEAALKDFSDALSEWMKPYHDHARPPPAVVLAEAAKQAALKGGQPLKGIDLAPATNGSAKKDPAEAPAVKDAPESLNVFFDDIKVRLAETFPGRKRAEALHIAGLAQEALLFIVIESLRWKNPTNVKTHKFGALVQHLKAIRAHAIAALKAMAADLQKFAQEEDVSQRKLIQEACAPLPLDHDFMLDVAKKVTDSRKKVIEGVAKGMIKLCSNYNNLL</sequence>
<reference evidence="3 4" key="1">
    <citation type="journal article" date="2019" name="Nat. Ecol. Evol.">
        <title>Megaphylogeny resolves global patterns of mushroom evolution.</title>
        <authorList>
            <person name="Varga T."/>
            <person name="Krizsan K."/>
            <person name="Foldi C."/>
            <person name="Dima B."/>
            <person name="Sanchez-Garcia M."/>
            <person name="Sanchez-Ramirez S."/>
            <person name="Szollosi G.J."/>
            <person name="Szarkandi J.G."/>
            <person name="Papp V."/>
            <person name="Albert L."/>
            <person name="Andreopoulos W."/>
            <person name="Angelini C."/>
            <person name="Antonin V."/>
            <person name="Barry K.W."/>
            <person name="Bougher N.L."/>
            <person name="Buchanan P."/>
            <person name="Buyck B."/>
            <person name="Bense V."/>
            <person name="Catcheside P."/>
            <person name="Chovatia M."/>
            <person name="Cooper J."/>
            <person name="Damon W."/>
            <person name="Desjardin D."/>
            <person name="Finy P."/>
            <person name="Geml J."/>
            <person name="Haridas S."/>
            <person name="Hughes K."/>
            <person name="Justo A."/>
            <person name="Karasinski D."/>
            <person name="Kautmanova I."/>
            <person name="Kiss B."/>
            <person name="Kocsube S."/>
            <person name="Kotiranta H."/>
            <person name="LaButti K.M."/>
            <person name="Lechner B.E."/>
            <person name="Liimatainen K."/>
            <person name="Lipzen A."/>
            <person name="Lukacs Z."/>
            <person name="Mihaltcheva S."/>
            <person name="Morgado L.N."/>
            <person name="Niskanen T."/>
            <person name="Noordeloos M.E."/>
            <person name="Ohm R.A."/>
            <person name="Ortiz-Santana B."/>
            <person name="Ovrebo C."/>
            <person name="Racz N."/>
            <person name="Riley R."/>
            <person name="Savchenko A."/>
            <person name="Shiryaev A."/>
            <person name="Soop K."/>
            <person name="Spirin V."/>
            <person name="Szebenyi C."/>
            <person name="Tomsovsky M."/>
            <person name="Tulloss R.E."/>
            <person name="Uehling J."/>
            <person name="Grigoriev I.V."/>
            <person name="Vagvolgyi C."/>
            <person name="Papp T."/>
            <person name="Martin F.M."/>
            <person name="Miettinen O."/>
            <person name="Hibbett D.S."/>
            <person name="Nagy L.G."/>
        </authorList>
    </citation>
    <scope>NUCLEOTIDE SEQUENCE [LARGE SCALE GENOMIC DNA]</scope>
    <source>
        <strain evidence="3 4">CBS 309.79</strain>
    </source>
</reference>
<dbReference type="SUPFAM" id="SSF48452">
    <property type="entry name" value="TPR-like"/>
    <property type="match status" value="1"/>
</dbReference>
<dbReference type="AlphaFoldDB" id="A0A5C3QCQ4"/>
<dbReference type="Proteomes" id="UP000305067">
    <property type="component" value="Unassembled WGS sequence"/>
</dbReference>
<name>A0A5C3QCQ4_9AGAR</name>
<comment type="similarity">
    <text evidence="1">Belongs to the MDM20/NAA25 family.</text>
</comment>
<evidence type="ECO:0000313" key="3">
    <source>
        <dbReference type="EMBL" id="TFK98957.1"/>
    </source>
</evidence>